<reference evidence="2 3" key="1">
    <citation type="submission" date="2024-10" db="EMBL/GenBank/DDBJ databases">
        <title>Updated reference genomes for cyclostephanoid diatoms.</title>
        <authorList>
            <person name="Roberts W.R."/>
            <person name="Alverson A.J."/>
        </authorList>
    </citation>
    <scope>NUCLEOTIDE SEQUENCE [LARGE SCALE GENOMIC DNA]</scope>
    <source>
        <strain evidence="2 3">AJA276-08</strain>
    </source>
</reference>
<gene>
    <name evidence="2" type="ORF">ACHAW5_006789</name>
</gene>
<evidence type="ECO:0000313" key="2">
    <source>
        <dbReference type="EMBL" id="KAL3785095.1"/>
    </source>
</evidence>
<proteinExistence type="predicted"/>
<sequence>MLVWTSVRLAFPRLPGPARLILVAPALRAPRDEPAPTCNYEILLATIVAALVSRGRRNRRVRDAKSPPPPTPSSTTRATTSASSSSRQGMLLGPDKFDAVLTTDRNKDLGYDDRAGRFL</sequence>
<evidence type="ECO:0000256" key="1">
    <source>
        <dbReference type="SAM" id="MobiDB-lite"/>
    </source>
</evidence>
<keyword evidence="3" id="KW-1185">Reference proteome</keyword>
<dbReference type="Proteomes" id="UP001530315">
    <property type="component" value="Unassembled WGS sequence"/>
</dbReference>
<feature type="region of interest" description="Disordered" evidence="1">
    <location>
        <begin position="56"/>
        <end position="98"/>
    </location>
</feature>
<dbReference type="EMBL" id="JALLAZ020000903">
    <property type="protein sequence ID" value="KAL3785095.1"/>
    <property type="molecule type" value="Genomic_DNA"/>
</dbReference>
<organism evidence="2 3">
    <name type="scientific">Stephanodiscus triporus</name>
    <dbReference type="NCBI Taxonomy" id="2934178"/>
    <lineage>
        <taxon>Eukaryota</taxon>
        <taxon>Sar</taxon>
        <taxon>Stramenopiles</taxon>
        <taxon>Ochrophyta</taxon>
        <taxon>Bacillariophyta</taxon>
        <taxon>Coscinodiscophyceae</taxon>
        <taxon>Thalassiosirophycidae</taxon>
        <taxon>Stephanodiscales</taxon>
        <taxon>Stephanodiscaceae</taxon>
        <taxon>Stephanodiscus</taxon>
    </lineage>
</organism>
<comment type="caution">
    <text evidence="2">The sequence shown here is derived from an EMBL/GenBank/DDBJ whole genome shotgun (WGS) entry which is preliminary data.</text>
</comment>
<dbReference type="AlphaFoldDB" id="A0ABD3PAD5"/>
<accession>A0ABD3PAD5</accession>
<protein>
    <submittedName>
        <fullName evidence="2">Uncharacterized protein</fullName>
    </submittedName>
</protein>
<evidence type="ECO:0000313" key="3">
    <source>
        <dbReference type="Proteomes" id="UP001530315"/>
    </source>
</evidence>
<feature type="compositionally biased region" description="Low complexity" evidence="1">
    <location>
        <begin position="73"/>
        <end position="87"/>
    </location>
</feature>
<name>A0ABD3PAD5_9STRA</name>